<gene>
    <name evidence="2" type="ORF">J8273_0230</name>
</gene>
<dbReference type="AlphaFoldDB" id="A0A8J6E2S1"/>
<dbReference type="Proteomes" id="UP000717585">
    <property type="component" value="Unassembled WGS sequence"/>
</dbReference>
<feature type="region of interest" description="Disordered" evidence="1">
    <location>
        <begin position="70"/>
        <end position="106"/>
    </location>
</feature>
<reference evidence="2" key="1">
    <citation type="submission" date="2021-05" db="EMBL/GenBank/DDBJ databases">
        <title>A free-living protist that lacks canonical eukaryotic 1 DNA replication and segregation systems.</title>
        <authorList>
            <person name="Salas-Leiva D.E."/>
            <person name="Tromer E.C."/>
            <person name="Curtis B.A."/>
            <person name="Jerlstrom-Hultqvist J."/>
            <person name="Kolisko M."/>
            <person name="Yi Z."/>
            <person name="Salas-Leiva J.S."/>
            <person name="Gallot-Lavallee L."/>
            <person name="Kops G.J.P.L."/>
            <person name="Archibald J.M."/>
            <person name="Simpson A.G.B."/>
            <person name="Roger A.J."/>
        </authorList>
    </citation>
    <scope>NUCLEOTIDE SEQUENCE</scope>
    <source>
        <strain evidence="2">BICM</strain>
    </source>
</reference>
<feature type="compositionally biased region" description="Polar residues" evidence="1">
    <location>
        <begin position="84"/>
        <end position="103"/>
    </location>
</feature>
<organism evidence="2 3">
    <name type="scientific">Carpediemonas membranifera</name>
    <dbReference type="NCBI Taxonomy" id="201153"/>
    <lineage>
        <taxon>Eukaryota</taxon>
        <taxon>Metamonada</taxon>
        <taxon>Carpediemonas-like organisms</taxon>
        <taxon>Carpediemonas</taxon>
    </lineage>
</organism>
<evidence type="ECO:0000313" key="2">
    <source>
        <dbReference type="EMBL" id="KAG9395018.1"/>
    </source>
</evidence>
<evidence type="ECO:0000313" key="3">
    <source>
        <dbReference type="Proteomes" id="UP000717585"/>
    </source>
</evidence>
<dbReference type="EMBL" id="JAHDYR010000012">
    <property type="protein sequence ID" value="KAG9395018.1"/>
    <property type="molecule type" value="Genomic_DNA"/>
</dbReference>
<feature type="compositionally biased region" description="Basic and acidic residues" evidence="1">
    <location>
        <begin position="70"/>
        <end position="81"/>
    </location>
</feature>
<name>A0A8J6E2S1_9EUKA</name>
<proteinExistence type="predicted"/>
<protein>
    <submittedName>
        <fullName evidence="2">Uncharacterized protein</fullName>
    </submittedName>
</protein>
<keyword evidence="3" id="KW-1185">Reference proteome</keyword>
<evidence type="ECO:0000256" key="1">
    <source>
        <dbReference type="SAM" id="MobiDB-lite"/>
    </source>
</evidence>
<accession>A0A8J6E2S1</accession>
<comment type="caution">
    <text evidence="2">The sequence shown here is derived from an EMBL/GenBank/DDBJ whole genome shotgun (WGS) entry which is preliminary data.</text>
</comment>
<sequence length="187" mass="21036">METNRYEAFDVLNEAPHGHLPAAVEDRLSQKHKGAYLERQSREKAALAHRRYATELTKVKMRARKELNKVLEARDRREHPKPSSMRSATAWSSPPNLSNIQTSRAPARLQARLRPDPDLRLTPMSARRKQISDASEHERRHQTHLRGVISTAVAEANKVNRARIKKASLLSPAGQPAEAMGETTGMA</sequence>